<protein>
    <recommendedName>
        <fullName evidence="4">DUF4470 domain-containing protein</fullName>
    </recommendedName>
</protein>
<dbReference type="SUPFAM" id="SSF48452">
    <property type="entry name" value="TPR-like"/>
    <property type="match status" value="1"/>
</dbReference>
<organism evidence="5 6">
    <name type="scientific">Lentinus brumalis</name>
    <dbReference type="NCBI Taxonomy" id="2498619"/>
    <lineage>
        <taxon>Eukaryota</taxon>
        <taxon>Fungi</taxon>
        <taxon>Dikarya</taxon>
        <taxon>Basidiomycota</taxon>
        <taxon>Agaricomycotina</taxon>
        <taxon>Agaricomycetes</taxon>
        <taxon>Polyporales</taxon>
        <taxon>Polyporaceae</taxon>
        <taxon>Lentinus</taxon>
    </lineage>
</organism>
<feature type="domain" description="DUF4470" evidence="4">
    <location>
        <begin position="203"/>
        <end position="290"/>
    </location>
</feature>
<dbReference type="STRING" id="139420.A0A371DIX8"/>
<dbReference type="Proteomes" id="UP000256964">
    <property type="component" value="Unassembled WGS sequence"/>
</dbReference>
<dbReference type="GO" id="GO:0051879">
    <property type="term" value="F:Hsp90 protein binding"/>
    <property type="evidence" value="ECO:0007669"/>
    <property type="project" value="TreeGrafter"/>
</dbReference>
<proteinExistence type="predicted"/>
<dbReference type="OrthoDB" id="2423701at2759"/>
<dbReference type="InterPro" id="IPR019734">
    <property type="entry name" value="TPR_rpt"/>
</dbReference>
<dbReference type="InterPro" id="IPR011990">
    <property type="entry name" value="TPR-like_helical_dom_sf"/>
</dbReference>
<dbReference type="Pfam" id="PF14737">
    <property type="entry name" value="DUF4470"/>
    <property type="match status" value="1"/>
</dbReference>
<reference evidence="5 6" key="1">
    <citation type="journal article" date="2018" name="Biotechnol. Biofuels">
        <title>Integrative visual omics of the white-rot fungus Polyporus brumalis exposes the biotechnological potential of its oxidative enzymes for delignifying raw plant biomass.</title>
        <authorList>
            <person name="Miyauchi S."/>
            <person name="Rancon A."/>
            <person name="Drula E."/>
            <person name="Hage H."/>
            <person name="Chaduli D."/>
            <person name="Favel A."/>
            <person name="Grisel S."/>
            <person name="Henrissat B."/>
            <person name="Herpoel-Gimbert I."/>
            <person name="Ruiz-Duenas F.J."/>
            <person name="Chevret D."/>
            <person name="Hainaut M."/>
            <person name="Lin J."/>
            <person name="Wang M."/>
            <person name="Pangilinan J."/>
            <person name="Lipzen A."/>
            <person name="Lesage-Meessen L."/>
            <person name="Navarro D."/>
            <person name="Riley R."/>
            <person name="Grigoriev I.V."/>
            <person name="Zhou S."/>
            <person name="Raouche S."/>
            <person name="Rosso M.N."/>
        </authorList>
    </citation>
    <scope>NUCLEOTIDE SEQUENCE [LARGE SCALE GENOMIC DNA]</scope>
    <source>
        <strain evidence="5 6">BRFM 1820</strain>
    </source>
</reference>
<feature type="repeat" description="TPR" evidence="3">
    <location>
        <begin position="7"/>
        <end position="40"/>
    </location>
</feature>
<sequence>MPTAHDAVSFKQQGNEFFKAGKFEQARASYEKAEQCDPKNYVYPSNLSAALYELGDYTGSIDAVVRSWRLLRDRLDAKVELITRLSTRLAKSLCHGARAGTVTNKLLRRVASDVRQLREASMNGAPDEELKRVWDEWTTVYHELVPCAEKAHASLTGLSRLPLFFKPLDPTKEFFSIGTDDIIDLTEGWGPHDSHPLEFDKLPPEMLSELSFLFGGVGDGRHVLGTLSGLHLAYKKLAKKKQKRFHAHLTLLDIHDATIARDLCLLMLLHELNCTKDPMSRVEIKATLMYMFTGMAMPSYCHERLEGVIRDLRGRLSAAPPDLPPWLHVVSDSITEVLQTLDFWIQTAKSTKRMLAHHATASEMDSPESAAMSRLPGTNPEFRKKVESNIASDREALRQQLLNATDEELGKGGFLNEGQDPQYVREYIRDHIDEFVDTIYKSYRGGKVPLFEENWYRLFKVFLPPAELRKRHSGFDAAWKEILDGREVNPGLQQKAMAHIESKWKPNITLFDLKCADPMVYSDADGYPDFKMDMFTTIASLDQFNRRNGPDAQQRIRSNPNMLAWNTCNTFFEEAAIALEALGSCLMIELICGGLSEELAKMRYKGDLTRPEEFPRKYTRMWLSNVPDYTHGPMNMIFFVLPNLQEDPQAAIACNSMYNIGAWANDEEFIHTYTLLLPEEIPRYLACNVIDCRPVFDVLVLGAKPLPRPLSELATREELLTWLTRVLFNTFIPGHSKFRPSHVRLPHNLVAFFGIVMYLHRIGYPGHWLSEFLAKVLSGSMVSDVRPYDDFYPIPFSERTRRVPMRKVRTDPWLIEFETIIATAYYAIPFPISGALPADFTRDAGDIAVWEAQVRPAQYFSQRAFMNFSHPRDPRTQLLFFRGDVTNQTVLIDEIQKIFEGKASPPPGTFFVMTAQEYVQYETRVRFRLSRRRVERMRKESSKWSMMAYRNDTGQQATLPVPIDRWVLYDKGTA</sequence>
<keyword evidence="6" id="KW-1185">Reference proteome</keyword>
<dbReference type="SMART" id="SM00028">
    <property type="entry name" value="TPR"/>
    <property type="match status" value="1"/>
</dbReference>
<dbReference type="PROSITE" id="PS50005">
    <property type="entry name" value="TPR"/>
    <property type="match status" value="1"/>
</dbReference>
<evidence type="ECO:0000256" key="2">
    <source>
        <dbReference type="ARBA" id="ARBA00022803"/>
    </source>
</evidence>
<accession>A0A371DIX8</accession>
<dbReference type="PANTHER" id="PTHR22904:SF523">
    <property type="entry name" value="STRESS-INDUCED-PHOSPHOPROTEIN 1"/>
    <property type="match status" value="1"/>
</dbReference>
<keyword evidence="1" id="KW-0677">Repeat</keyword>
<dbReference type="AlphaFoldDB" id="A0A371DIX8"/>
<dbReference type="Gene3D" id="1.25.40.10">
    <property type="entry name" value="Tetratricopeptide repeat domain"/>
    <property type="match status" value="1"/>
</dbReference>
<evidence type="ECO:0000256" key="1">
    <source>
        <dbReference type="ARBA" id="ARBA00022737"/>
    </source>
</evidence>
<dbReference type="PANTHER" id="PTHR22904">
    <property type="entry name" value="TPR REPEAT CONTAINING PROTEIN"/>
    <property type="match status" value="1"/>
</dbReference>
<dbReference type="EMBL" id="KZ857390">
    <property type="protein sequence ID" value="RDX52487.1"/>
    <property type="molecule type" value="Genomic_DNA"/>
</dbReference>
<dbReference type="InterPro" id="IPR027974">
    <property type="entry name" value="DUF4470"/>
</dbReference>
<evidence type="ECO:0000313" key="5">
    <source>
        <dbReference type="EMBL" id="RDX52487.1"/>
    </source>
</evidence>
<gene>
    <name evidence="5" type="ORF">OH76DRAFT_1400274</name>
</gene>
<keyword evidence="2 3" id="KW-0802">TPR repeat</keyword>
<name>A0A371DIX8_9APHY</name>
<evidence type="ECO:0000259" key="4">
    <source>
        <dbReference type="Pfam" id="PF14737"/>
    </source>
</evidence>
<evidence type="ECO:0000256" key="3">
    <source>
        <dbReference type="PROSITE-ProRule" id="PRU00339"/>
    </source>
</evidence>
<evidence type="ECO:0000313" key="6">
    <source>
        <dbReference type="Proteomes" id="UP000256964"/>
    </source>
</evidence>